<name>A0A4V1N099_9BACT</name>
<dbReference type="InterPro" id="IPR007197">
    <property type="entry name" value="rSAM"/>
</dbReference>
<evidence type="ECO:0000256" key="6">
    <source>
        <dbReference type="ARBA" id="ARBA00023014"/>
    </source>
</evidence>
<dbReference type="Proteomes" id="UP000289703">
    <property type="component" value="Unassembled WGS sequence"/>
</dbReference>
<dbReference type="InterPro" id="IPR034457">
    <property type="entry name" value="Organic_radical-activating"/>
</dbReference>
<keyword evidence="6" id="KW-0411">Iron-sulfur</keyword>
<dbReference type="SUPFAM" id="SSF102114">
    <property type="entry name" value="Radical SAM enzymes"/>
    <property type="match status" value="1"/>
</dbReference>
<dbReference type="RefSeq" id="WP_129253736.1">
    <property type="nucleotide sequence ID" value="NZ_SAXA01000004.1"/>
</dbReference>
<keyword evidence="3" id="KW-0949">S-adenosyl-L-methionine</keyword>
<keyword evidence="5" id="KW-0408">Iron</keyword>
<keyword evidence="2" id="KW-0004">4Fe-4S</keyword>
<accession>A0A4V1N099</accession>
<protein>
    <submittedName>
        <fullName evidence="8">Anaerobic ribonucleoside-triphosphate reductase activating protein</fullName>
    </submittedName>
</protein>
<dbReference type="SFLD" id="SFLDS00029">
    <property type="entry name" value="Radical_SAM"/>
    <property type="match status" value="1"/>
</dbReference>
<evidence type="ECO:0000256" key="4">
    <source>
        <dbReference type="ARBA" id="ARBA00022723"/>
    </source>
</evidence>
<dbReference type="NCBIfam" id="TIGR02495">
    <property type="entry name" value="NrdG2"/>
    <property type="match status" value="1"/>
</dbReference>
<comment type="cofactor">
    <cofactor evidence="1">
        <name>[4Fe-4S] cluster</name>
        <dbReference type="ChEBI" id="CHEBI:49883"/>
    </cofactor>
</comment>
<evidence type="ECO:0000256" key="5">
    <source>
        <dbReference type="ARBA" id="ARBA00023004"/>
    </source>
</evidence>
<keyword evidence="9" id="KW-1185">Reference proteome</keyword>
<dbReference type="CDD" id="cd01335">
    <property type="entry name" value="Radical_SAM"/>
    <property type="match status" value="1"/>
</dbReference>
<dbReference type="GO" id="GO:0003824">
    <property type="term" value="F:catalytic activity"/>
    <property type="evidence" value="ECO:0007669"/>
    <property type="project" value="InterPro"/>
</dbReference>
<dbReference type="SFLD" id="SFLDG01094">
    <property type="entry name" value="Uncharacterised_Radical_SAM_Su"/>
    <property type="match status" value="1"/>
</dbReference>
<evidence type="ECO:0000313" key="9">
    <source>
        <dbReference type="Proteomes" id="UP000289703"/>
    </source>
</evidence>
<evidence type="ECO:0000256" key="1">
    <source>
        <dbReference type="ARBA" id="ARBA00001966"/>
    </source>
</evidence>
<dbReference type="GO" id="GO:0046872">
    <property type="term" value="F:metal ion binding"/>
    <property type="evidence" value="ECO:0007669"/>
    <property type="project" value="UniProtKB-KW"/>
</dbReference>
<feature type="domain" description="Radical SAM core" evidence="7">
    <location>
        <begin position="13"/>
        <end position="219"/>
    </location>
</feature>
<dbReference type="OrthoDB" id="9782387at2"/>
<proteinExistence type="predicted"/>
<evidence type="ECO:0000259" key="7">
    <source>
        <dbReference type="PROSITE" id="PS51918"/>
    </source>
</evidence>
<reference evidence="8 9" key="1">
    <citation type="submission" date="2019-01" db="EMBL/GenBank/DDBJ databases">
        <title>Ancylomarina salipaludis sp. nov., isolated from a salt marsh.</title>
        <authorList>
            <person name="Yoon J.-H."/>
        </authorList>
    </citation>
    <scope>NUCLEOTIDE SEQUENCE [LARGE SCALE GENOMIC DNA]</scope>
    <source>
        <strain evidence="8 9">SHSM-M15</strain>
    </source>
</reference>
<sequence>MKIAGFKKQSLIDYPGNISSVVFTQGCNFRCPYCHNPDLVLPDKFGSCYKESELFAYWQKYQHLLDAVCITGGEPCIHNDLPDFIRKIKNMGLKVKLDTNGTYPNQIKYLTENKLIDSIAMDIKHVLDFESYRQGVGYALSTIGFKNVMESIGLIENSGIAYEFRTTIVKGLHKIDQINSLKKRFNQHYKIQNYNPEITLNDNPEFEPFSKSELEAIKL</sequence>
<evidence type="ECO:0000256" key="2">
    <source>
        <dbReference type="ARBA" id="ARBA00022485"/>
    </source>
</evidence>
<dbReference type="InterPro" id="IPR012840">
    <property type="entry name" value="NrdG2"/>
</dbReference>
<keyword evidence="4" id="KW-0479">Metal-binding</keyword>
<dbReference type="SFLD" id="SFLDG01067">
    <property type="entry name" value="SPASM/twitch_domain_containing"/>
    <property type="match status" value="1"/>
</dbReference>
<comment type="caution">
    <text evidence="8">The sequence shown here is derived from an EMBL/GenBank/DDBJ whole genome shotgun (WGS) entry which is preliminary data.</text>
</comment>
<dbReference type="Gene3D" id="3.20.20.70">
    <property type="entry name" value="Aldolase class I"/>
    <property type="match status" value="1"/>
</dbReference>
<gene>
    <name evidence="8" type="ORF">EO244_05915</name>
</gene>
<dbReference type="PANTHER" id="PTHR30352">
    <property type="entry name" value="PYRUVATE FORMATE-LYASE-ACTIVATING ENZYME"/>
    <property type="match status" value="1"/>
</dbReference>
<dbReference type="Pfam" id="PF04055">
    <property type="entry name" value="Radical_SAM"/>
    <property type="match status" value="1"/>
</dbReference>
<dbReference type="PROSITE" id="PS51918">
    <property type="entry name" value="RADICAL_SAM"/>
    <property type="match status" value="1"/>
</dbReference>
<dbReference type="GO" id="GO:0051539">
    <property type="term" value="F:4 iron, 4 sulfur cluster binding"/>
    <property type="evidence" value="ECO:0007669"/>
    <property type="project" value="UniProtKB-KW"/>
</dbReference>
<dbReference type="EMBL" id="SAXA01000004">
    <property type="protein sequence ID" value="RXQ95843.1"/>
    <property type="molecule type" value="Genomic_DNA"/>
</dbReference>
<dbReference type="PANTHER" id="PTHR30352:SF13">
    <property type="entry name" value="GLYCYL-RADICAL ENZYME ACTIVATING ENZYME YJJW-RELATED"/>
    <property type="match status" value="1"/>
</dbReference>
<dbReference type="AlphaFoldDB" id="A0A4V1N099"/>
<organism evidence="8 9">
    <name type="scientific">Ancylomarina salipaludis</name>
    <dbReference type="NCBI Taxonomy" id="2501299"/>
    <lineage>
        <taxon>Bacteria</taxon>
        <taxon>Pseudomonadati</taxon>
        <taxon>Bacteroidota</taxon>
        <taxon>Bacteroidia</taxon>
        <taxon>Marinilabiliales</taxon>
        <taxon>Marinifilaceae</taxon>
        <taxon>Ancylomarina</taxon>
    </lineage>
</organism>
<dbReference type="InterPro" id="IPR013785">
    <property type="entry name" value="Aldolase_TIM"/>
</dbReference>
<evidence type="ECO:0000313" key="8">
    <source>
        <dbReference type="EMBL" id="RXQ95843.1"/>
    </source>
</evidence>
<dbReference type="InterPro" id="IPR058240">
    <property type="entry name" value="rSAM_sf"/>
</dbReference>
<dbReference type="PROSITE" id="PS51257">
    <property type="entry name" value="PROKAR_LIPOPROTEIN"/>
    <property type="match status" value="1"/>
</dbReference>
<evidence type="ECO:0000256" key="3">
    <source>
        <dbReference type="ARBA" id="ARBA00022691"/>
    </source>
</evidence>